<dbReference type="PROSITE" id="PS50830">
    <property type="entry name" value="TNASE_3"/>
    <property type="match status" value="1"/>
</dbReference>
<comment type="caution">
    <text evidence="6">The sequence shown here is derived from an EMBL/GenBank/DDBJ whole genome shotgun (WGS) entry which is preliminary data.</text>
</comment>
<dbReference type="InterPro" id="IPR035437">
    <property type="entry name" value="SNase_OB-fold_sf"/>
</dbReference>
<evidence type="ECO:0000256" key="2">
    <source>
        <dbReference type="ARBA" id="ARBA00022759"/>
    </source>
</evidence>
<dbReference type="EMBL" id="JAMPKK010000059">
    <property type="protein sequence ID" value="MEP0867122.1"/>
    <property type="molecule type" value="Genomic_DNA"/>
</dbReference>
<feature type="signal peptide" evidence="4">
    <location>
        <begin position="1"/>
        <end position="23"/>
    </location>
</feature>
<dbReference type="PROSITE" id="PS01123">
    <property type="entry name" value="TNASE_1"/>
    <property type="match status" value="1"/>
</dbReference>
<reference evidence="6 7" key="1">
    <citation type="submission" date="2022-04" db="EMBL/GenBank/DDBJ databases">
        <title>Positive selection, recombination, and allopatry shape intraspecific diversity of widespread and dominant cyanobacteria.</title>
        <authorList>
            <person name="Wei J."/>
            <person name="Shu W."/>
            <person name="Hu C."/>
        </authorList>
    </citation>
    <scope>NUCLEOTIDE SEQUENCE [LARGE SCALE GENOMIC DNA]</scope>
    <source>
        <strain evidence="6 7">GB2-A5</strain>
    </source>
</reference>
<dbReference type="Gene3D" id="2.40.50.90">
    <property type="match status" value="1"/>
</dbReference>
<keyword evidence="2" id="KW-0255">Endonuclease</keyword>
<evidence type="ECO:0000256" key="1">
    <source>
        <dbReference type="ARBA" id="ARBA00022722"/>
    </source>
</evidence>
<keyword evidence="4" id="KW-0732">Signal</keyword>
<evidence type="ECO:0000313" key="7">
    <source>
        <dbReference type="Proteomes" id="UP001442494"/>
    </source>
</evidence>
<proteinExistence type="predicted"/>
<dbReference type="RefSeq" id="WP_190417173.1">
    <property type="nucleotide sequence ID" value="NZ_JAMPKK010000059.1"/>
</dbReference>
<dbReference type="PANTHER" id="PTHR12302">
    <property type="entry name" value="EBNA2 BINDING PROTEIN P100"/>
    <property type="match status" value="1"/>
</dbReference>
<protein>
    <submittedName>
        <fullName evidence="6">Thermonuclease family protein</fullName>
    </submittedName>
</protein>
<dbReference type="Pfam" id="PF00565">
    <property type="entry name" value="SNase"/>
    <property type="match status" value="1"/>
</dbReference>
<keyword evidence="3" id="KW-0378">Hydrolase</keyword>
<organism evidence="6 7">
    <name type="scientific">Funiculus sociatus GB2-A5</name>
    <dbReference type="NCBI Taxonomy" id="2933946"/>
    <lineage>
        <taxon>Bacteria</taxon>
        <taxon>Bacillati</taxon>
        <taxon>Cyanobacteriota</taxon>
        <taxon>Cyanophyceae</taxon>
        <taxon>Coleofasciculales</taxon>
        <taxon>Coleofasciculaceae</taxon>
        <taxon>Funiculus</taxon>
    </lineage>
</organism>
<evidence type="ECO:0000256" key="3">
    <source>
        <dbReference type="ARBA" id="ARBA00022801"/>
    </source>
</evidence>
<name>A0ABV0JUM3_9CYAN</name>
<gene>
    <name evidence="6" type="ORF">NDI37_21970</name>
</gene>
<sequence length="167" mass="18338">MNKTAIAVTAALALLLSGNPGIAKTTATVVSIGDGDTLRVNSQGKVITIRMGCIDAPETGQRPWGQQSAAKLKQLLPPGKAVLVREIERDRYGRTVAELFLGNQSVNLRMVQEGQAVVYRHYLSGCAATQNQYLRAEAQAKQKKLGFWNQSKAVMPWDFRRGQQRNN</sequence>
<dbReference type="Proteomes" id="UP001442494">
    <property type="component" value="Unassembled WGS sequence"/>
</dbReference>
<accession>A0ABV0JUM3</accession>
<keyword evidence="7" id="KW-1185">Reference proteome</keyword>
<feature type="domain" description="TNase-like" evidence="5">
    <location>
        <begin position="23"/>
        <end position="150"/>
    </location>
</feature>
<dbReference type="InterPro" id="IPR016071">
    <property type="entry name" value="Staphylococal_nuclease_OB-fold"/>
</dbReference>
<evidence type="ECO:0000256" key="4">
    <source>
        <dbReference type="SAM" id="SignalP"/>
    </source>
</evidence>
<dbReference type="PANTHER" id="PTHR12302:SF3">
    <property type="entry name" value="SERINE_THREONINE-PROTEIN KINASE 31"/>
    <property type="match status" value="1"/>
</dbReference>
<dbReference type="SMART" id="SM00318">
    <property type="entry name" value="SNc"/>
    <property type="match status" value="1"/>
</dbReference>
<dbReference type="InterPro" id="IPR002071">
    <property type="entry name" value="Thermonucl_AS"/>
</dbReference>
<keyword evidence="1" id="KW-0540">Nuclease</keyword>
<feature type="chain" id="PRO_5045256070" evidence="4">
    <location>
        <begin position="24"/>
        <end position="167"/>
    </location>
</feature>
<dbReference type="SUPFAM" id="SSF50199">
    <property type="entry name" value="Staphylococcal nuclease"/>
    <property type="match status" value="1"/>
</dbReference>
<evidence type="ECO:0000313" key="6">
    <source>
        <dbReference type="EMBL" id="MEP0867122.1"/>
    </source>
</evidence>
<evidence type="ECO:0000259" key="5">
    <source>
        <dbReference type="PROSITE" id="PS50830"/>
    </source>
</evidence>